<dbReference type="Proteomes" id="UP000681356">
    <property type="component" value="Unassembled WGS sequence"/>
</dbReference>
<feature type="region of interest" description="Disordered" evidence="1">
    <location>
        <begin position="22"/>
        <end position="78"/>
    </location>
</feature>
<name>A0A8J8B5Z5_9RHOB</name>
<protein>
    <submittedName>
        <fullName evidence="3">Smr/MutS family protein</fullName>
    </submittedName>
</protein>
<dbReference type="PANTHER" id="PTHR35562">
    <property type="entry name" value="DNA ENDONUCLEASE SMRA-RELATED"/>
    <property type="match status" value="1"/>
</dbReference>
<dbReference type="Pfam" id="PF01713">
    <property type="entry name" value="Smr"/>
    <property type="match status" value="1"/>
</dbReference>
<proteinExistence type="predicted"/>
<evidence type="ECO:0000256" key="1">
    <source>
        <dbReference type="SAM" id="MobiDB-lite"/>
    </source>
</evidence>
<reference evidence="3" key="1">
    <citation type="submission" date="2021-04" db="EMBL/GenBank/DDBJ databases">
        <authorList>
            <person name="Yoon J."/>
        </authorList>
    </citation>
    <scope>NUCLEOTIDE SEQUENCE</scope>
    <source>
        <strain evidence="3">KMU-90</strain>
    </source>
</reference>
<dbReference type="Gene3D" id="3.30.1370.110">
    <property type="match status" value="1"/>
</dbReference>
<gene>
    <name evidence="3" type="ORF">KB874_04840</name>
</gene>
<dbReference type="InterPro" id="IPR002625">
    <property type="entry name" value="Smr_dom"/>
</dbReference>
<accession>A0A8J8B5Z5</accession>
<feature type="domain" description="Smr" evidence="2">
    <location>
        <begin position="105"/>
        <end position="195"/>
    </location>
</feature>
<dbReference type="PANTHER" id="PTHR35562:SF2">
    <property type="entry name" value="DNA ENDONUCLEASE SMRA-RELATED"/>
    <property type="match status" value="1"/>
</dbReference>
<evidence type="ECO:0000313" key="4">
    <source>
        <dbReference type="Proteomes" id="UP000681356"/>
    </source>
</evidence>
<dbReference type="SUPFAM" id="SSF160443">
    <property type="entry name" value="SMR domain-like"/>
    <property type="match status" value="1"/>
</dbReference>
<dbReference type="SMART" id="SM00463">
    <property type="entry name" value="SMR"/>
    <property type="match status" value="1"/>
</dbReference>
<keyword evidence="4" id="KW-1185">Reference proteome</keyword>
<dbReference type="AlphaFoldDB" id="A0A8J8B5Z5"/>
<dbReference type="InterPro" id="IPR036063">
    <property type="entry name" value="Smr_dom_sf"/>
</dbReference>
<evidence type="ECO:0000259" key="2">
    <source>
        <dbReference type="PROSITE" id="PS50828"/>
    </source>
</evidence>
<dbReference type="EMBL" id="JAGTUU010000002">
    <property type="protein sequence ID" value="MBS0123451.1"/>
    <property type="molecule type" value="Genomic_DNA"/>
</dbReference>
<dbReference type="RefSeq" id="WP_212535429.1">
    <property type="nucleotide sequence ID" value="NZ_JAGTUU010000002.1"/>
</dbReference>
<feature type="compositionally biased region" description="Pro residues" evidence="1">
    <location>
        <begin position="39"/>
        <end position="53"/>
    </location>
</feature>
<sequence length="198" mass="22479">MSRRRRLNPDELELWQQIARSADPLHKHRKLVQEKPAPKTSPVPRPRPEPPSIPRFGIGDSAAPSPETHAQPRTTASWLRSDPVQMDARAFTRMKKGKLVPEARIDLHGMTLDQAHPELLRFILGSQTRGLRLVLVITGKGGREDPYDPMPMRRGVLKRQVPLWLKQPPAAQAVLQVSEAHLRHGGSGAYYVYLKRRR</sequence>
<dbReference type="PROSITE" id="PS50828">
    <property type="entry name" value="SMR"/>
    <property type="match status" value="1"/>
</dbReference>
<evidence type="ECO:0000313" key="3">
    <source>
        <dbReference type="EMBL" id="MBS0123451.1"/>
    </source>
</evidence>
<organism evidence="3 4">
    <name type="scientific">Thetidibacter halocola</name>
    <dbReference type="NCBI Taxonomy" id="2827239"/>
    <lineage>
        <taxon>Bacteria</taxon>
        <taxon>Pseudomonadati</taxon>
        <taxon>Pseudomonadota</taxon>
        <taxon>Alphaproteobacteria</taxon>
        <taxon>Rhodobacterales</taxon>
        <taxon>Roseobacteraceae</taxon>
        <taxon>Thetidibacter</taxon>
    </lineage>
</organism>
<comment type="caution">
    <text evidence="3">The sequence shown here is derived from an EMBL/GenBank/DDBJ whole genome shotgun (WGS) entry which is preliminary data.</text>
</comment>